<dbReference type="InterPro" id="IPR054156">
    <property type="entry name" value="YxaF_TetR_C"/>
</dbReference>
<protein>
    <submittedName>
        <fullName evidence="6">TetR/AcrR family transcriptional regulator</fullName>
    </submittedName>
</protein>
<keyword evidence="3" id="KW-0804">Transcription</keyword>
<organism evidence="6">
    <name type="scientific">Streptomyces sp. R33</name>
    <dbReference type="NCBI Taxonomy" id="3238629"/>
    <lineage>
        <taxon>Bacteria</taxon>
        <taxon>Bacillati</taxon>
        <taxon>Actinomycetota</taxon>
        <taxon>Actinomycetes</taxon>
        <taxon>Kitasatosporales</taxon>
        <taxon>Streptomycetaceae</taxon>
        <taxon>Streptomyces</taxon>
    </lineage>
</organism>
<dbReference type="GO" id="GO:0003677">
    <property type="term" value="F:DNA binding"/>
    <property type="evidence" value="ECO:0007669"/>
    <property type="project" value="UniProtKB-KW"/>
</dbReference>
<dbReference type="PANTHER" id="PTHR47506">
    <property type="entry name" value="TRANSCRIPTIONAL REGULATORY PROTEIN"/>
    <property type="match status" value="1"/>
</dbReference>
<evidence type="ECO:0000259" key="4">
    <source>
        <dbReference type="Pfam" id="PF00440"/>
    </source>
</evidence>
<name>A0AB39YEU3_9ACTN</name>
<dbReference type="InterPro" id="IPR001647">
    <property type="entry name" value="HTH_TetR"/>
</dbReference>
<dbReference type="EMBL" id="CP165727">
    <property type="protein sequence ID" value="XDV68533.1"/>
    <property type="molecule type" value="Genomic_DNA"/>
</dbReference>
<gene>
    <name evidence="6" type="ORF">AB5J51_39430</name>
</gene>
<dbReference type="InterPro" id="IPR036271">
    <property type="entry name" value="Tet_transcr_reg_TetR-rel_C_sf"/>
</dbReference>
<keyword evidence="1" id="KW-0805">Transcription regulation</keyword>
<proteinExistence type="predicted"/>
<evidence type="ECO:0000256" key="2">
    <source>
        <dbReference type="ARBA" id="ARBA00023125"/>
    </source>
</evidence>
<dbReference type="PANTHER" id="PTHR47506:SF3">
    <property type="entry name" value="HTH-TYPE TRANSCRIPTIONAL REGULATOR LMRA"/>
    <property type="match status" value="1"/>
</dbReference>
<evidence type="ECO:0000259" key="5">
    <source>
        <dbReference type="Pfam" id="PF21993"/>
    </source>
</evidence>
<dbReference type="Pfam" id="PF21993">
    <property type="entry name" value="TetR_C_13_2"/>
    <property type="match status" value="1"/>
</dbReference>
<evidence type="ECO:0000256" key="1">
    <source>
        <dbReference type="ARBA" id="ARBA00023015"/>
    </source>
</evidence>
<feature type="domain" description="Transcriptional regulator LmrA/YxaF-like C-terminal" evidence="5">
    <location>
        <begin position="62"/>
        <end position="157"/>
    </location>
</feature>
<feature type="domain" description="HTH tetR-type" evidence="4">
    <location>
        <begin position="2"/>
        <end position="39"/>
    </location>
</feature>
<dbReference type="AlphaFoldDB" id="A0AB39YEU3"/>
<evidence type="ECO:0000313" key="6">
    <source>
        <dbReference type="EMBL" id="XDV68533.1"/>
    </source>
</evidence>
<dbReference type="SUPFAM" id="SSF48498">
    <property type="entry name" value="Tetracyclin repressor-like, C-terminal domain"/>
    <property type="match status" value="1"/>
</dbReference>
<dbReference type="Gene3D" id="1.10.357.10">
    <property type="entry name" value="Tetracycline Repressor, domain 2"/>
    <property type="match status" value="1"/>
</dbReference>
<sequence length="167" mass="17547">MQHGGYESTPVKQLVKEAEATLGSLYHFFPGGKQELAVAAIAFGDQEFAALLARGLDSRTDPAEAVEAVAVLLAEALRDSTWLDGCPVTATALESVGRMPDLQTACAAAFANWRLLVQQKLLAHGHSKDNGRDLALTVISTLEGAEMAAQVSQSQTPSWSPAATSPA</sequence>
<keyword evidence="2" id="KW-0238">DNA-binding</keyword>
<dbReference type="InterPro" id="IPR009057">
    <property type="entry name" value="Homeodomain-like_sf"/>
</dbReference>
<reference evidence="6" key="1">
    <citation type="submission" date="2024-08" db="EMBL/GenBank/DDBJ databases">
        <authorList>
            <person name="Yu S.T."/>
        </authorList>
    </citation>
    <scope>NUCLEOTIDE SEQUENCE</scope>
    <source>
        <strain evidence="6">R33</strain>
    </source>
</reference>
<evidence type="ECO:0000256" key="3">
    <source>
        <dbReference type="ARBA" id="ARBA00023163"/>
    </source>
</evidence>
<accession>A0AB39YEU3</accession>
<dbReference type="SUPFAM" id="SSF46689">
    <property type="entry name" value="Homeodomain-like"/>
    <property type="match status" value="1"/>
</dbReference>
<dbReference type="RefSeq" id="WP_369780036.1">
    <property type="nucleotide sequence ID" value="NZ_CP165727.1"/>
</dbReference>
<dbReference type="Pfam" id="PF00440">
    <property type="entry name" value="TetR_N"/>
    <property type="match status" value="1"/>
</dbReference>